<keyword evidence="2" id="KW-1185">Reference proteome</keyword>
<evidence type="ECO:0000313" key="2">
    <source>
        <dbReference type="Proteomes" id="UP000254280"/>
    </source>
</evidence>
<dbReference type="AlphaFoldDB" id="A0A379B2Z4"/>
<organism evidence="1 2">
    <name type="scientific">[Pasteurella] mairii</name>
    <dbReference type="NCBI Taxonomy" id="757"/>
    <lineage>
        <taxon>Bacteria</taxon>
        <taxon>Pseudomonadati</taxon>
        <taxon>Pseudomonadota</taxon>
        <taxon>Gammaproteobacteria</taxon>
        <taxon>Pasteurellales</taxon>
        <taxon>Pasteurellaceae</taxon>
    </lineage>
</organism>
<protein>
    <submittedName>
        <fullName evidence="1">Uncharacterized protein</fullName>
    </submittedName>
</protein>
<proteinExistence type="predicted"/>
<name>A0A379B2Z4_9PAST</name>
<reference evidence="1 2" key="1">
    <citation type="submission" date="2018-06" db="EMBL/GenBank/DDBJ databases">
        <authorList>
            <consortium name="Pathogen Informatics"/>
            <person name="Doyle S."/>
        </authorList>
    </citation>
    <scope>NUCLEOTIDE SEQUENCE [LARGE SCALE GENOMIC DNA]</scope>
    <source>
        <strain evidence="1 2">NCTC10699</strain>
    </source>
</reference>
<accession>A0A379B2Z4</accession>
<dbReference type="Proteomes" id="UP000254280">
    <property type="component" value="Unassembled WGS sequence"/>
</dbReference>
<evidence type="ECO:0000313" key="1">
    <source>
        <dbReference type="EMBL" id="SUB32812.1"/>
    </source>
</evidence>
<dbReference type="EMBL" id="UGSS01000002">
    <property type="protein sequence ID" value="SUB32812.1"/>
    <property type="molecule type" value="Genomic_DNA"/>
</dbReference>
<sequence length="313" mass="37008">MYIMGEHFNSIEIREYITVTELKALFKNKYNMIKTNKQIISMFPFNIYFHAKYDKKKNENVIINNKNTYQCKPFYEENDNCRVTGKDKYFNEFLNYLHIKKELDLYCNKNHILTLAVNNDNKIKITYFNLILNVPSIFLEELNLFLSDDDKLSVNNQSFFYTDFLFDSPIKPKGLEHSLGISFGIDFINLDFTYGLNYINIEDLLIESNAVNDLIRTLDEKNNLLKQENKGGRPSAKYKDDIIALGNKIFKIYPDHNKERISEAIYELIHNLNYFNDPNFTISHITIRKYLTDSKIGKSRGKQNKINNLRQFL</sequence>
<gene>
    <name evidence="1" type="ORF">NCTC10699_00399</name>
</gene>